<name>A0A150F2W7_9BACI</name>
<evidence type="ECO:0000313" key="2">
    <source>
        <dbReference type="Proteomes" id="UP000075430"/>
    </source>
</evidence>
<keyword evidence="2" id="KW-1185">Reference proteome</keyword>
<dbReference type="EMBL" id="LSBA01000039">
    <property type="protein sequence ID" value="KXZ13089.1"/>
    <property type="molecule type" value="Genomic_DNA"/>
</dbReference>
<dbReference type="STRING" id="1793963.AXI58_05260"/>
<dbReference type="AlphaFoldDB" id="A0A150F2W7"/>
<dbReference type="Proteomes" id="UP000075430">
    <property type="component" value="Unassembled WGS sequence"/>
</dbReference>
<evidence type="ECO:0008006" key="3">
    <source>
        <dbReference type="Google" id="ProtNLM"/>
    </source>
</evidence>
<gene>
    <name evidence="1" type="ORF">AXI58_05260</name>
</gene>
<reference evidence="2" key="1">
    <citation type="submission" date="2016-02" db="EMBL/GenBank/DDBJ databases">
        <authorList>
            <person name="Dunlap C."/>
        </authorList>
    </citation>
    <scope>NUCLEOTIDE SEQUENCE [LARGE SCALE GENOMIC DNA]</scope>
    <source>
        <strain evidence="2">NRRL B-41092</strain>
    </source>
</reference>
<comment type="caution">
    <text evidence="1">The sequence shown here is derived from an EMBL/GenBank/DDBJ whole genome shotgun (WGS) entry which is preliminary data.</text>
</comment>
<organism evidence="1 2">
    <name type="scientific">Bacillus nakamurai</name>
    <dbReference type="NCBI Taxonomy" id="1793963"/>
    <lineage>
        <taxon>Bacteria</taxon>
        <taxon>Bacillati</taxon>
        <taxon>Bacillota</taxon>
        <taxon>Bacilli</taxon>
        <taxon>Bacillales</taxon>
        <taxon>Bacillaceae</taxon>
        <taxon>Bacillus</taxon>
    </lineage>
</organism>
<protein>
    <recommendedName>
        <fullName evidence="3">IDEAL domain-containing protein</fullName>
    </recommendedName>
</protein>
<accession>A0A150F2W7</accession>
<proteinExistence type="predicted"/>
<dbReference type="RefSeq" id="WP_061523318.1">
    <property type="nucleotide sequence ID" value="NZ_JARLZY010000012.1"/>
</dbReference>
<sequence>MELERSKLLKNQVQIVINLIQDRKRNNEHSFYDTLLNRLYKIYELLKEERLRNENINGAMRAYLDTNLVKSYSDPLVIELDKLEMLLK</sequence>
<evidence type="ECO:0000313" key="1">
    <source>
        <dbReference type="EMBL" id="KXZ13089.1"/>
    </source>
</evidence>
<dbReference type="OrthoDB" id="2928559at2"/>